<sequence>MAYTFKAGKSVEKNTRRVAKSQVDKAIAEIDDSDLGLNDTIHQVRKRCKKLRGLIRLVRPGFDDYAKENAAFREAAGSLSVLRDSEAMLETHDALMDFYADRTDAPVYASVRNRLVERQEEAAENHGLEERLAVLRDRLSDAKPRIEKWEIEGNGFAAAADGLRKTYKRGRDAMAEAAERPAPNSMHEWRKRVKYHRYHAQLLSDIWPAAMETHVAAAKSLGDVLGDHHDLAVLQEALPSLFGGETDEMKAYLGLAQGRQALLASQALHCGQRVFAEKPSALTRRWRHYWDAWQAGHEDAHLLQAA</sequence>
<keyword evidence="3" id="KW-1185">Reference proteome</keyword>
<dbReference type="STRING" id="1177755.A7A08_02500"/>
<organism evidence="2 3">
    <name type="scientific">Methyloligella halotolerans</name>
    <dbReference type="NCBI Taxonomy" id="1177755"/>
    <lineage>
        <taxon>Bacteria</taxon>
        <taxon>Pseudomonadati</taxon>
        <taxon>Pseudomonadota</taxon>
        <taxon>Alphaproteobacteria</taxon>
        <taxon>Hyphomicrobiales</taxon>
        <taxon>Hyphomicrobiaceae</taxon>
        <taxon>Methyloligella</taxon>
    </lineage>
</organism>
<evidence type="ECO:0000313" key="3">
    <source>
        <dbReference type="Proteomes" id="UP000095087"/>
    </source>
</evidence>
<dbReference type="Gene3D" id="1.40.20.10">
    <property type="entry name" value="CHAD domain"/>
    <property type="match status" value="1"/>
</dbReference>
<reference evidence="2 3" key="1">
    <citation type="submission" date="2016-07" db="EMBL/GenBank/DDBJ databases">
        <title>Draft genome sequence of Methyloligella halotolerans C2T (VKM B-2706T=CCUG 61687T=DSM 25045T), a halotolerant polyhydroxybutyrate accumulating methylotroph.</title>
        <authorList>
            <person name="Vasilenko O.V."/>
            <person name="Doronina N.V."/>
            <person name="Poroshina M.N."/>
            <person name="Tarlachkov S.V."/>
            <person name="Trotsenko Y.A."/>
        </authorList>
    </citation>
    <scope>NUCLEOTIDE SEQUENCE [LARGE SCALE GENOMIC DNA]</scope>
    <source>
        <strain evidence="2 3">VKM B-2706</strain>
    </source>
</reference>
<dbReference type="InterPro" id="IPR038186">
    <property type="entry name" value="CHAD_dom_sf"/>
</dbReference>
<feature type="domain" description="CHAD" evidence="1">
    <location>
        <begin position="8"/>
        <end position="287"/>
    </location>
</feature>
<dbReference type="PANTHER" id="PTHR39339">
    <property type="entry name" value="SLR1444 PROTEIN"/>
    <property type="match status" value="1"/>
</dbReference>
<dbReference type="InterPro" id="IPR007899">
    <property type="entry name" value="CHAD_dom"/>
</dbReference>
<evidence type="ECO:0000259" key="1">
    <source>
        <dbReference type="PROSITE" id="PS51708"/>
    </source>
</evidence>
<dbReference type="Proteomes" id="UP000095087">
    <property type="component" value="Unassembled WGS sequence"/>
</dbReference>
<gene>
    <name evidence="2" type="ORF">A7A08_02500</name>
</gene>
<accession>A0A1E2RX45</accession>
<dbReference type="Pfam" id="PF05235">
    <property type="entry name" value="CHAD"/>
    <property type="match status" value="1"/>
</dbReference>
<name>A0A1E2RX45_9HYPH</name>
<dbReference type="PROSITE" id="PS51708">
    <property type="entry name" value="CHAD"/>
    <property type="match status" value="1"/>
</dbReference>
<dbReference type="AlphaFoldDB" id="A0A1E2RX45"/>
<dbReference type="SMART" id="SM00880">
    <property type="entry name" value="CHAD"/>
    <property type="match status" value="1"/>
</dbReference>
<proteinExistence type="predicted"/>
<protein>
    <submittedName>
        <fullName evidence="2">CHAD domain protein</fullName>
    </submittedName>
</protein>
<evidence type="ECO:0000313" key="2">
    <source>
        <dbReference type="EMBL" id="ODA66732.1"/>
    </source>
</evidence>
<dbReference type="PANTHER" id="PTHR39339:SF1">
    <property type="entry name" value="CHAD DOMAIN-CONTAINING PROTEIN"/>
    <property type="match status" value="1"/>
</dbReference>
<dbReference type="EMBL" id="MASI01000006">
    <property type="protein sequence ID" value="ODA66732.1"/>
    <property type="molecule type" value="Genomic_DNA"/>
</dbReference>
<comment type="caution">
    <text evidence="2">The sequence shown here is derived from an EMBL/GenBank/DDBJ whole genome shotgun (WGS) entry which is preliminary data.</text>
</comment>